<feature type="region of interest" description="Disordered" evidence="1">
    <location>
        <begin position="86"/>
        <end position="113"/>
    </location>
</feature>
<reference evidence="2 3" key="1">
    <citation type="journal article" date="2015" name="Plant Cell">
        <title>Oil accumulation by the oleaginous diatom Fistulifera solaris as revealed by the genome and transcriptome.</title>
        <authorList>
            <person name="Tanaka T."/>
            <person name="Maeda Y."/>
            <person name="Veluchamy A."/>
            <person name="Tanaka M."/>
            <person name="Abida H."/>
            <person name="Marechal E."/>
            <person name="Bowler C."/>
            <person name="Muto M."/>
            <person name="Sunaga Y."/>
            <person name="Tanaka M."/>
            <person name="Yoshino T."/>
            <person name="Taniguchi T."/>
            <person name="Fukuda Y."/>
            <person name="Nemoto M."/>
            <person name="Matsumoto M."/>
            <person name="Wong P.S."/>
            <person name="Aburatani S."/>
            <person name="Fujibuchi W."/>
        </authorList>
    </citation>
    <scope>NUCLEOTIDE SEQUENCE [LARGE SCALE GENOMIC DNA]</scope>
    <source>
        <strain evidence="2 3">JPCC DA0580</strain>
    </source>
</reference>
<evidence type="ECO:0000313" key="3">
    <source>
        <dbReference type="Proteomes" id="UP000198406"/>
    </source>
</evidence>
<dbReference type="EMBL" id="BDSP01000218">
    <property type="protein sequence ID" value="GAX24914.1"/>
    <property type="molecule type" value="Genomic_DNA"/>
</dbReference>
<accession>A0A1Z5KF19</accession>
<keyword evidence="3" id="KW-1185">Reference proteome</keyword>
<name>A0A1Z5KF19_FISSO</name>
<dbReference type="AlphaFoldDB" id="A0A1Z5KF19"/>
<feature type="region of interest" description="Disordered" evidence="1">
    <location>
        <begin position="190"/>
        <end position="223"/>
    </location>
</feature>
<protein>
    <submittedName>
        <fullName evidence="2">Uncharacterized protein</fullName>
    </submittedName>
</protein>
<evidence type="ECO:0000256" key="1">
    <source>
        <dbReference type="SAM" id="MobiDB-lite"/>
    </source>
</evidence>
<gene>
    <name evidence="2" type="ORF">FisN_2Lh189</name>
</gene>
<organism evidence="2 3">
    <name type="scientific">Fistulifera solaris</name>
    <name type="common">Oleaginous diatom</name>
    <dbReference type="NCBI Taxonomy" id="1519565"/>
    <lineage>
        <taxon>Eukaryota</taxon>
        <taxon>Sar</taxon>
        <taxon>Stramenopiles</taxon>
        <taxon>Ochrophyta</taxon>
        <taxon>Bacillariophyta</taxon>
        <taxon>Bacillariophyceae</taxon>
        <taxon>Bacillariophycidae</taxon>
        <taxon>Naviculales</taxon>
        <taxon>Naviculaceae</taxon>
        <taxon>Fistulifera</taxon>
    </lineage>
</organism>
<feature type="compositionally biased region" description="Basic and acidic residues" evidence="1">
    <location>
        <begin position="86"/>
        <end position="108"/>
    </location>
</feature>
<dbReference type="Proteomes" id="UP000198406">
    <property type="component" value="Unassembled WGS sequence"/>
</dbReference>
<evidence type="ECO:0000313" key="2">
    <source>
        <dbReference type="EMBL" id="GAX24914.1"/>
    </source>
</evidence>
<proteinExistence type="predicted"/>
<feature type="compositionally biased region" description="Basic and acidic residues" evidence="1">
    <location>
        <begin position="210"/>
        <end position="223"/>
    </location>
</feature>
<comment type="caution">
    <text evidence="2">The sequence shown here is derived from an EMBL/GenBank/DDBJ whole genome shotgun (WGS) entry which is preliminary data.</text>
</comment>
<dbReference type="InParanoid" id="A0A1Z5KF19"/>
<sequence length="223" mass="25909">MNIWDRITGKLSSTSSRVRHLDPHVRQSWSAAVPTEFGQDDEELREVQAELRQSTEQLQTIQEREQFLGIRIQQYRKALNEQRDHWRAEQDRLGRSNKVTKDEERSGDPEEGQSFMTAAEFLQAEALLQKRLEKWQADEDALASIIETHKVILASCERMRRTVLQLQEKEQRILQMRGDCVEFIETAAELEQSETGRMEEGENASDDESERNGSHRDPPDMAV</sequence>